<dbReference type="AlphaFoldDB" id="A0A2N9IT07"/>
<evidence type="ECO:0000256" key="1">
    <source>
        <dbReference type="ARBA" id="ARBA00009690"/>
    </source>
</evidence>
<dbReference type="GO" id="GO:0003924">
    <property type="term" value="F:GTPase activity"/>
    <property type="evidence" value="ECO:0007669"/>
    <property type="project" value="InterPro"/>
</dbReference>
<dbReference type="Gene3D" id="3.40.50.1440">
    <property type="entry name" value="Tubulin/FtsZ, GTPase domain"/>
    <property type="match status" value="2"/>
</dbReference>
<evidence type="ECO:0000256" key="2">
    <source>
        <dbReference type="ARBA" id="ARBA00022741"/>
    </source>
</evidence>
<dbReference type="SMART" id="SM00864">
    <property type="entry name" value="Tubulin"/>
    <property type="match status" value="1"/>
</dbReference>
<dbReference type="EMBL" id="OIVN01006182">
    <property type="protein sequence ID" value="SPD27151.1"/>
    <property type="molecule type" value="Genomic_DNA"/>
</dbReference>
<dbReference type="Pfam" id="PF12327">
    <property type="entry name" value="FtsZ_C"/>
    <property type="match status" value="1"/>
</dbReference>
<dbReference type="Gene3D" id="3.30.1330.20">
    <property type="entry name" value="Tubulin/FtsZ, C-terminal domain"/>
    <property type="match status" value="1"/>
</dbReference>
<sequence>MATCISPCSLPSSTRVSVGILASPRGRILKETQMCMASSLRIVDRKSSLWGTCQNNVVGYSRFKCTINSHNISPNHRKDTFLDLHPEVSMLRGDETDMVSSVRKEKSSESVKDGLRESSIPSNYNEANIKVVGVGGGGSNAVNRMLESSMKGVEFWIANTDVQAIKMSPAFPENCLQIGQELTRGLGAGGNPDIGMNAANESKAAIEEALHGADMVFVTVVVSEIFGGKGDWLCPSQSGPSSVESLNMDYWGPEDVEVLVGDLISNVQFYRVLIESYVKRADFSIRWLHKNCWITPALVIQVAVDSPLSLHTAGMGGGTGTGGAPVIAGIAKSMGILTVGIVTTPFSFEGRRRAVQAQEGIAALRNNVDTLIVIPNDKLLTAVSQSTPVTEAFNLADDILRQGVRGISDIITVPGLVNVDFADVRAIMKDAGSSLMGIGTATGKTRARDAALNAIQSPLLDIGIERATGIVWNITGGSDLTLFEVNAAAEVIYDLVDPSANLIFGAVIDQSLSGQVSITLIATGFKRQDESERRKTQLARGDGSLGINRRPSYTEGGLVEIPEFLKKKGRSGYPRL</sequence>
<keyword evidence="2" id="KW-0547">Nucleotide-binding</keyword>
<dbReference type="InterPro" id="IPR003008">
    <property type="entry name" value="Tubulin_FtsZ_GTPase"/>
</dbReference>
<dbReference type="GO" id="GO:0009507">
    <property type="term" value="C:chloroplast"/>
    <property type="evidence" value="ECO:0007669"/>
    <property type="project" value="TreeGrafter"/>
</dbReference>
<dbReference type="InterPro" id="IPR008280">
    <property type="entry name" value="Tub_FtsZ_C"/>
</dbReference>
<proteinExistence type="inferred from homology"/>
<dbReference type="InterPro" id="IPR045061">
    <property type="entry name" value="FtsZ/CetZ"/>
</dbReference>
<dbReference type="FunFam" id="3.30.1330.20:FF:000007">
    <property type="entry name" value="Cell division protein ftsZ, putative"/>
    <property type="match status" value="1"/>
</dbReference>
<evidence type="ECO:0000313" key="7">
    <source>
        <dbReference type="EMBL" id="SPD27151.1"/>
    </source>
</evidence>
<organism evidence="7">
    <name type="scientific">Fagus sylvatica</name>
    <name type="common">Beechnut</name>
    <dbReference type="NCBI Taxonomy" id="28930"/>
    <lineage>
        <taxon>Eukaryota</taxon>
        <taxon>Viridiplantae</taxon>
        <taxon>Streptophyta</taxon>
        <taxon>Embryophyta</taxon>
        <taxon>Tracheophyta</taxon>
        <taxon>Spermatophyta</taxon>
        <taxon>Magnoliopsida</taxon>
        <taxon>eudicotyledons</taxon>
        <taxon>Gunneridae</taxon>
        <taxon>Pentapetalae</taxon>
        <taxon>rosids</taxon>
        <taxon>fabids</taxon>
        <taxon>Fagales</taxon>
        <taxon>Fagaceae</taxon>
        <taxon>Fagus</taxon>
    </lineage>
</organism>
<dbReference type="SUPFAM" id="SSF55307">
    <property type="entry name" value="Tubulin C-terminal domain-like"/>
    <property type="match status" value="1"/>
</dbReference>
<feature type="region of interest" description="Disordered" evidence="4">
    <location>
        <begin position="531"/>
        <end position="551"/>
    </location>
</feature>
<feature type="domain" description="Tubulin/FtsZ 2-layer sandwich" evidence="6">
    <location>
        <begin position="417"/>
        <end position="534"/>
    </location>
</feature>
<gene>
    <name evidence="7" type="ORF">FSB_LOCUS55033</name>
</gene>
<keyword evidence="3" id="KW-0342">GTP-binding</keyword>
<dbReference type="InterPro" id="IPR024757">
    <property type="entry name" value="FtsZ_C"/>
</dbReference>
<dbReference type="Pfam" id="PF00091">
    <property type="entry name" value="Tubulin"/>
    <property type="match status" value="2"/>
</dbReference>
<name>A0A2N9IT07_FAGSY</name>
<dbReference type="SUPFAM" id="SSF52490">
    <property type="entry name" value="Tubulin nucleotide-binding domain-like"/>
    <property type="match status" value="2"/>
</dbReference>
<dbReference type="InterPro" id="IPR018316">
    <property type="entry name" value="Tubulin/FtsZ_2-layer-sand-dom"/>
</dbReference>
<dbReference type="PRINTS" id="PR00423">
    <property type="entry name" value="CELLDVISFTSZ"/>
</dbReference>
<dbReference type="CDD" id="cd02201">
    <property type="entry name" value="FtsZ_type1"/>
    <property type="match status" value="1"/>
</dbReference>
<evidence type="ECO:0000259" key="5">
    <source>
        <dbReference type="SMART" id="SM00864"/>
    </source>
</evidence>
<dbReference type="InterPro" id="IPR000158">
    <property type="entry name" value="Cell_div_FtsZ"/>
</dbReference>
<reference evidence="7" key="1">
    <citation type="submission" date="2018-02" db="EMBL/GenBank/DDBJ databases">
        <authorList>
            <person name="Cohen D.B."/>
            <person name="Kent A.D."/>
        </authorList>
    </citation>
    <scope>NUCLEOTIDE SEQUENCE</scope>
</reference>
<dbReference type="InterPro" id="IPR037103">
    <property type="entry name" value="Tubulin/FtsZ-like_C"/>
</dbReference>
<dbReference type="PANTHER" id="PTHR30314:SF3">
    <property type="entry name" value="MITOCHONDRIAL DIVISION PROTEIN FSZA"/>
    <property type="match status" value="1"/>
</dbReference>
<evidence type="ECO:0000256" key="3">
    <source>
        <dbReference type="ARBA" id="ARBA00023134"/>
    </source>
</evidence>
<dbReference type="PANTHER" id="PTHR30314">
    <property type="entry name" value="CELL DIVISION PROTEIN FTSZ-RELATED"/>
    <property type="match status" value="1"/>
</dbReference>
<comment type="similarity">
    <text evidence="1">Belongs to the FtsZ family.</text>
</comment>
<protein>
    <recommendedName>
        <fullName evidence="8">Tubulin/FtsZ GTPase domain-containing protein</fullName>
    </recommendedName>
</protein>
<feature type="domain" description="Tubulin/FtsZ GTPase" evidence="5">
    <location>
        <begin position="128"/>
        <end position="415"/>
    </location>
</feature>
<evidence type="ECO:0000259" key="6">
    <source>
        <dbReference type="SMART" id="SM00865"/>
    </source>
</evidence>
<evidence type="ECO:0008006" key="8">
    <source>
        <dbReference type="Google" id="ProtNLM"/>
    </source>
</evidence>
<dbReference type="GO" id="GO:0005525">
    <property type="term" value="F:GTP binding"/>
    <property type="evidence" value="ECO:0007669"/>
    <property type="project" value="UniProtKB-KW"/>
</dbReference>
<accession>A0A2N9IT07</accession>
<dbReference type="GO" id="GO:0042802">
    <property type="term" value="F:identical protein binding"/>
    <property type="evidence" value="ECO:0007669"/>
    <property type="project" value="UniProtKB-ARBA"/>
</dbReference>
<dbReference type="SMART" id="SM00865">
    <property type="entry name" value="Tubulin_C"/>
    <property type="match status" value="1"/>
</dbReference>
<dbReference type="GO" id="GO:0010020">
    <property type="term" value="P:chloroplast fission"/>
    <property type="evidence" value="ECO:0007669"/>
    <property type="project" value="TreeGrafter"/>
</dbReference>
<dbReference type="InterPro" id="IPR036525">
    <property type="entry name" value="Tubulin/FtsZ_GTPase_sf"/>
</dbReference>
<evidence type="ECO:0000256" key="4">
    <source>
        <dbReference type="SAM" id="MobiDB-lite"/>
    </source>
</evidence>
<dbReference type="HAMAP" id="MF_00909">
    <property type="entry name" value="FtsZ"/>
    <property type="match status" value="1"/>
</dbReference>